<dbReference type="GO" id="GO:0005737">
    <property type="term" value="C:cytoplasm"/>
    <property type="evidence" value="ECO:0007669"/>
    <property type="project" value="TreeGrafter"/>
</dbReference>
<dbReference type="OMA" id="YWVVDNY"/>
<dbReference type="InterPro" id="IPR002110">
    <property type="entry name" value="Ankyrin_rpt"/>
</dbReference>
<dbReference type="GO" id="GO:0005634">
    <property type="term" value="C:nucleus"/>
    <property type="evidence" value="ECO:0007669"/>
    <property type="project" value="TreeGrafter"/>
</dbReference>
<evidence type="ECO:0000256" key="2">
    <source>
        <dbReference type="ARBA" id="ARBA00022679"/>
    </source>
</evidence>
<sequence length="370" mass="39580">MEDGALALLRACAGEDEDAAIALIRSGVDPAQYDDATGASCLMLAAARGAARVCAALLQAGAPWNALDRRGRCAGEYALDGSHQQIVDIIVDHAVRCELLLGAIGRNERLNPPHIAPASAAHSTPTAAPAAATSAAPCEAPAAAQSCESARYLSRAVRYDGDRLLDEADDAVMMEWERPLMAAHAHVLCGDAHDRRVLNIGFGMGIIDGLIHERGAAAHTIIEAHPAVVAKARRDGWAERASLVEARWQDALVPGGAARALAPYDAIFYDAYAEDYSDMRELHALLPELLAPGGVYSFFNGLCPDNIFFHGVVCQLVQLELAELGLACEFHPVPISVAEAEWVGVARKYWHGRDTYYLPVAQLPYKENEG</sequence>
<dbReference type="EMBL" id="JAGTXO010000004">
    <property type="protein sequence ID" value="KAG8468395.1"/>
    <property type="molecule type" value="Genomic_DNA"/>
</dbReference>
<evidence type="ECO:0000256" key="4">
    <source>
        <dbReference type="PROSITE-ProRule" id="PRU00023"/>
    </source>
</evidence>
<evidence type="ECO:0000256" key="3">
    <source>
        <dbReference type="ARBA" id="ARBA00022691"/>
    </source>
</evidence>
<reference evidence="6" key="1">
    <citation type="submission" date="2021-05" db="EMBL/GenBank/DDBJ databases">
        <title>The genome of the haptophyte Pavlova lutheri (Diacronema luteri, Pavlovales) - a model for lipid biosynthesis in eukaryotic algae.</title>
        <authorList>
            <person name="Hulatt C.J."/>
            <person name="Posewitz M.C."/>
        </authorList>
    </citation>
    <scope>NUCLEOTIDE SEQUENCE</scope>
    <source>
        <strain evidence="6">NIVA-4/92</strain>
    </source>
</reference>
<dbReference type="PANTHER" id="PTHR32379:SF1">
    <property type="entry name" value="GUANIDINOACETATE N-METHYLTRANSFERASE"/>
    <property type="match status" value="1"/>
</dbReference>
<protein>
    <recommendedName>
        <fullName evidence="5">RMT2 domain-containing protein</fullName>
    </recommendedName>
</protein>
<keyword evidence="3" id="KW-0949">S-adenosyl-L-methionine</keyword>
<keyword evidence="2" id="KW-0808">Transferase</keyword>
<dbReference type="SUPFAM" id="SSF48403">
    <property type="entry name" value="Ankyrin repeat"/>
    <property type="match status" value="1"/>
</dbReference>
<dbReference type="InterPro" id="IPR029063">
    <property type="entry name" value="SAM-dependent_MTases_sf"/>
</dbReference>
<dbReference type="InterPro" id="IPR026480">
    <property type="entry name" value="RMT2_dom"/>
</dbReference>
<dbReference type="InterPro" id="IPR051038">
    <property type="entry name" value="RMT2/GAMT_Mtase"/>
</dbReference>
<dbReference type="PANTHER" id="PTHR32379">
    <property type="entry name" value="GUANIDINOACETATE N-METHYLTRANSFERASE"/>
    <property type="match status" value="1"/>
</dbReference>
<organism evidence="6 7">
    <name type="scientific">Diacronema lutheri</name>
    <name type="common">Unicellular marine alga</name>
    <name type="synonym">Monochrysis lutheri</name>
    <dbReference type="NCBI Taxonomy" id="2081491"/>
    <lineage>
        <taxon>Eukaryota</taxon>
        <taxon>Haptista</taxon>
        <taxon>Haptophyta</taxon>
        <taxon>Pavlovophyceae</taxon>
        <taxon>Pavlovales</taxon>
        <taxon>Pavlovaceae</taxon>
        <taxon>Diacronema</taxon>
    </lineage>
</organism>
<dbReference type="SUPFAM" id="SSF53335">
    <property type="entry name" value="S-adenosyl-L-methionine-dependent methyltransferases"/>
    <property type="match status" value="1"/>
</dbReference>
<evidence type="ECO:0000313" key="7">
    <source>
        <dbReference type="Proteomes" id="UP000751190"/>
    </source>
</evidence>
<dbReference type="Pfam" id="PF12796">
    <property type="entry name" value="Ank_2"/>
    <property type="match status" value="1"/>
</dbReference>
<dbReference type="PROSITE" id="PS50088">
    <property type="entry name" value="ANK_REPEAT"/>
    <property type="match status" value="1"/>
</dbReference>
<dbReference type="PROSITE" id="PS51559">
    <property type="entry name" value="SAM_RMT2"/>
    <property type="match status" value="1"/>
</dbReference>
<keyword evidence="4" id="KW-0040">ANK repeat</keyword>
<gene>
    <name evidence="6" type="ORF">KFE25_013478</name>
</gene>
<dbReference type="GO" id="GO:0008757">
    <property type="term" value="F:S-adenosylmethionine-dependent methyltransferase activity"/>
    <property type="evidence" value="ECO:0007669"/>
    <property type="project" value="TreeGrafter"/>
</dbReference>
<keyword evidence="7" id="KW-1185">Reference proteome</keyword>
<dbReference type="Proteomes" id="UP000751190">
    <property type="component" value="Unassembled WGS sequence"/>
</dbReference>
<dbReference type="GO" id="GO:0032259">
    <property type="term" value="P:methylation"/>
    <property type="evidence" value="ECO:0007669"/>
    <property type="project" value="UniProtKB-KW"/>
</dbReference>
<proteinExistence type="predicted"/>
<dbReference type="Gene3D" id="3.40.50.150">
    <property type="entry name" value="Vaccinia Virus protein VP39"/>
    <property type="match status" value="1"/>
</dbReference>
<evidence type="ECO:0000313" key="6">
    <source>
        <dbReference type="EMBL" id="KAG8468395.1"/>
    </source>
</evidence>
<dbReference type="CDD" id="cd02440">
    <property type="entry name" value="AdoMet_MTases"/>
    <property type="match status" value="1"/>
</dbReference>
<dbReference type="OrthoDB" id="19014at2759"/>
<dbReference type="InterPro" id="IPR036770">
    <property type="entry name" value="Ankyrin_rpt-contain_sf"/>
</dbReference>
<evidence type="ECO:0000259" key="5">
    <source>
        <dbReference type="PROSITE" id="PS51559"/>
    </source>
</evidence>
<dbReference type="AlphaFoldDB" id="A0A8J6CFV3"/>
<keyword evidence="1" id="KW-0489">Methyltransferase</keyword>
<name>A0A8J6CFV3_DIALT</name>
<feature type="repeat" description="ANK" evidence="4">
    <location>
        <begin position="37"/>
        <end position="69"/>
    </location>
</feature>
<evidence type="ECO:0000256" key="1">
    <source>
        <dbReference type="ARBA" id="ARBA00022603"/>
    </source>
</evidence>
<feature type="domain" description="RMT2" evidence="5">
    <location>
        <begin position="143"/>
        <end position="370"/>
    </location>
</feature>
<comment type="caution">
    <text evidence="6">The sequence shown here is derived from an EMBL/GenBank/DDBJ whole genome shotgun (WGS) entry which is preliminary data.</text>
</comment>
<dbReference type="SMART" id="SM00248">
    <property type="entry name" value="ANK"/>
    <property type="match status" value="2"/>
</dbReference>
<dbReference type="Gene3D" id="1.25.40.20">
    <property type="entry name" value="Ankyrin repeat-containing domain"/>
    <property type="match status" value="1"/>
</dbReference>
<accession>A0A8J6CFV3</accession>